<dbReference type="EMBL" id="JAYKXP010000038">
    <property type="protein sequence ID" value="KAK7040221.1"/>
    <property type="molecule type" value="Genomic_DNA"/>
</dbReference>
<protein>
    <submittedName>
        <fullName evidence="2">Uncharacterized protein</fullName>
    </submittedName>
</protein>
<proteinExistence type="predicted"/>
<feature type="compositionally biased region" description="Low complexity" evidence="1">
    <location>
        <begin position="285"/>
        <end position="299"/>
    </location>
</feature>
<feature type="compositionally biased region" description="Basic and acidic residues" evidence="1">
    <location>
        <begin position="273"/>
        <end position="282"/>
    </location>
</feature>
<accession>A0AAW0CKU6</accession>
<dbReference type="Proteomes" id="UP001383192">
    <property type="component" value="Unassembled WGS sequence"/>
</dbReference>
<evidence type="ECO:0000256" key="1">
    <source>
        <dbReference type="SAM" id="MobiDB-lite"/>
    </source>
</evidence>
<feature type="region of interest" description="Disordered" evidence="1">
    <location>
        <begin position="123"/>
        <end position="210"/>
    </location>
</feature>
<feature type="compositionally biased region" description="Basic residues" evidence="1">
    <location>
        <begin position="198"/>
        <end position="207"/>
    </location>
</feature>
<gene>
    <name evidence="2" type="ORF">VNI00_010027</name>
</gene>
<comment type="caution">
    <text evidence="2">The sequence shown here is derived from an EMBL/GenBank/DDBJ whole genome shotgun (WGS) entry which is preliminary data.</text>
</comment>
<sequence>MTVSSLTAANSFKPDECKTLDAGLGSGYSSSLSSTLSSPHLGFAGGDHDVPALIPSQLGSALNGHHSHYSISSSSASSTSWSLVTDDDPYINGNDNFLNSSADPGSFDGILKGSSTPGCPSYLTPLSYARRPSGTNNGSSASRAYSGHVRSAPRSAPIHYRSHPSTDDDDSSDFGQSSRDIYEPGYPRTAPDDQTKSTIKKAKRSRNRASLPAHFSLLQVSGTSPSVAVTLPVSSVGHRPSPPTPKSSLSGLTAARPNPAAALPSVTPRTGRKREPPRRFDEQFSSPSPHSRSRSPSRSNPGEETTPSIPQVSYRARLESQGSKGSSVEKLFDWTSEQLKFPRGRQAVRRNSSPPPKMILNMLAMDVTSTAPPTSRHRKADSTSSSRQRQRGRQKNDELDGFGGCSEAPGYGNGRSGLLDREQRAGVRHGLR</sequence>
<dbReference type="AlphaFoldDB" id="A0AAW0CKU6"/>
<feature type="region of interest" description="Disordered" evidence="1">
    <location>
        <begin position="232"/>
        <end position="329"/>
    </location>
</feature>
<name>A0AAW0CKU6_9AGAR</name>
<feature type="compositionally biased region" description="Polar residues" evidence="1">
    <location>
        <begin position="133"/>
        <end position="143"/>
    </location>
</feature>
<feature type="region of interest" description="Disordered" evidence="1">
    <location>
        <begin position="369"/>
        <end position="432"/>
    </location>
</feature>
<organism evidence="2 3">
    <name type="scientific">Paramarasmius palmivorus</name>
    <dbReference type="NCBI Taxonomy" id="297713"/>
    <lineage>
        <taxon>Eukaryota</taxon>
        <taxon>Fungi</taxon>
        <taxon>Dikarya</taxon>
        <taxon>Basidiomycota</taxon>
        <taxon>Agaricomycotina</taxon>
        <taxon>Agaricomycetes</taxon>
        <taxon>Agaricomycetidae</taxon>
        <taxon>Agaricales</taxon>
        <taxon>Marasmiineae</taxon>
        <taxon>Marasmiaceae</taxon>
        <taxon>Paramarasmius</taxon>
    </lineage>
</organism>
<reference evidence="2 3" key="1">
    <citation type="submission" date="2024-01" db="EMBL/GenBank/DDBJ databases">
        <title>A draft genome for a cacao thread blight-causing isolate of Paramarasmius palmivorus.</title>
        <authorList>
            <person name="Baruah I.K."/>
            <person name="Bukari Y."/>
            <person name="Amoako-Attah I."/>
            <person name="Meinhardt L.W."/>
            <person name="Bailey B.A."/>
            <person name="Cohen S.P."/>
        </authorList>
    </citation>
    <scope>NUCLEOTIDE SEQUENCE [LARGE SCALE GENOMIC DNA]</scope>
    <source>
        <strain evidence="2 3">GH-12</strain>
    </source>
</reference>
<evidence type="ECO:0000313" key="3">
    <source>
        <dbReference type="Proteomes" id="UP001383192"/>
    </source>
</evidence>
<keyword evidence="3" id="KW-1185">Reference proteome</keyword>
<feature type="compositionally biased region" description="Polar residues" evidence="1">
    <location>
        <begin position="300"/>
        <end position="311"/>
    </location>
</feature>
<evidence type="ECO:0000313" key="2">
    <source>
        <dbReference type="EMBL" id="KAK7040221.1"/>
    </source>
</evidence>